<dbReference type="Pfam" id="PF00023">
    <property type="entry name" value="Ank"/>
    <property type="match status" value="2"/>
</dbReference>
<name>A0AA40LEX4_CNENI</name>
<feature type="repeat" description="ANK" evidence="5">
    <location>
        <begin position="121"/>
        <end position="153"/>
    </location>
</feature>
<dbReference type="SUPFAM" id="SSF56112">
    <property type="entry name" value="Protein kinase-like (PK-like)"/>
    <property type="match status" value="1"/>
</dbReference>
<feature type="repeat" description="ANK" evidence="5">
    <location>
        <begin position="55"/>
        <end position="87"/>
    </location>
</feature>
<dbReference type="GO" id="GO:0004540">
    <property type="term" value="F:RNA nuclease activity"/>
    <property type="evidence" value="ECO:0007669"/>
    <property type="project" value="InterPro"/>
</dbReference>
<feature type="repeat" description="ANK" evidence="5">
    <location>
        <begin position="164"/>
        <end position="197"/>
    </location>
</feature>
<dbReference type="PANTHER" id="PTHR24141:SF1">
    <property type="entry name" value="2-5A-DEPENDENT RIBONUCLEASE"/>
    <property type="match status" value="1"/>
</dbReference>
<dbReference type="Pfam" id="PF00069">
    <property type="entry name" value="Pkinase"/>
    <property type="match status" value="1"/>
</dbReference>
<comment type="caution">
    <text evidence="9">The sequence shown here is derived from an EMBL/GenBank/DDBJ whole genome shotgun (WGS) entry which is preliminary data.</text>
</comment>
<proteinExistence type="predicted"/>
<feature type="region of interest" description="Disordered" evidence="6">
    <location>
        <begin position="1"/>
        <end position="23"/>
    </location>
</feature>
<dbReference type="GO" id="GO:0006397">
    <property type="term" value="P:mRNA processing"/>
    <property type="evidence" value="ECO:0007669"/>
    <property type="project" value="InterPro"/>
</dbReference>
<evidence type="ECO:0000256" key="2">
    <source>
        <dbReference type="ARBA" id="ARBA00022741"/>
    </source>
</evidence>
<dbReference type="InterPro" id="IPR002110">
    <property type="entry name" value="Ankyrin_rpt"/>
</dbReference>
<evidence type="ECO:0000313" key="9">
    <source>
        <dbReference type="EMBL" id="KAK1329279.1"/>
    </source>
</evidence>
<evidence type="ECO:0000256" key="1">
    <source>
        <dbReference type="ARBA" id="ARBA00022737"/>
    </source>
</evidence>
<keyword evidence="1" id="KW-0677">Repeat</keyword>
<organism evidence="9 10">
    <name type="scientific">Cnephaeus nilssonii</name>
    <name type="common">Northern bat</name>
    <name type="synonym">Eptesicus nilssonii</name>
    <dbReference type="NCBI Taxonomy" id="3371016"/>
    <lineage>
        <taxon>Eukaryota</taxon>
        <taxon>Metazoa</taxon>
        <taxon>Chordata</taxon>
        <taxon>Craniata</taxon>
        <taxon>Vertebrata</taxon>
        <taxon>Euteleostomi</taxon>
        <taxon>Mammalia</taxon>
        <taxon>Eutheria</taxon>
        <taxon>Laurasiatheria</taxon>
        <taxon>Chiroptera</taxon>
        <taxon>Yangochiroptera</taxon>
        <taxon>Vespertilionidae</taxon>
        <taxon>Cnephaeus</taxon>
    </lineage>
</organism>
<dbReference type="Pfam" id="PF12796">
    <property type="entry name" value="Ank_2"/>
    <property type="match status" value="2"/>
</dbReference>
<feature type="repeat" description="ANK" evidence="5">
    <location>
        <begin position="88"/>
        <end position="120"/>
    </location>
</feature>
<dbReference type="GO" id="GO:0005524">
    <property type="term" value="F:ATP binding"/>
    <property type="evidence" value="ECO:0007669"/>
    <property type="project" value="UniProtKB-KW"/>
</dbReference>
<dbReference type="EMBL" id="JAULJE010000022">
    <property type="protein sequence ID" value="KAK1329279.1"/>
    <property type="molecule type" value="Genomic_DNA"/>
</dbReference>
<dbReference type="PANTHER" id="PTHR24141">
    <property type="entry name" value="2-5A-DEPENDENT RIBONUCLEASE"/>
    <property type="match status" value="1"/>
</dbReference>
<evidence type="ECO:0000256" key="5">
    <source>
        <dbReference type="PROSITE-ProRule" id="PRU00023"/>
    </source>
</evidence>
<reference evidence="9" key="1">
    <citation type="submission" date="2023-06" db="EMBL/GenBank/DDBJ databases">
        <title>Reference genome for the Northern bat (Eptesicus nilssonii), a most northern bat species.</title>
        <authorList>
            <person name="Laine V.N."/>
            <person name="Pulliainen A.T."/>
            <person name="Lilley T.M."/>
        </authorList>
    </citation>
    <scope>NUCLEOTIDE SEQUENCE</scope>
    <source>
        <strain evidence="9">BLF_Eptnil</strain>
        <tissue evidence="9">Kidney</tissue>
    </source>
</reference>
<keyword evidence="3" id="KW-0067">ATP-binding</keyword>
<dbReference type="AlphaFoldDB" id="A0AA40LEX4"/>
<dbReference type="PROSITE" id="PS50088">
    <property type="entry name" value="ANK_REPEAT"/>
    <property type="match status" value="5"/>
</dbReference>
<accession>A0AA40LEX4</accession>
<dbReference type="GO" id="GO:0003723">
    <property type="term" value="F:RNA binding"/>
    <property type="evidence" value="ECO:0007669"/>
    <property type="project" value="TreeGrafter"/>
</dbReference>
<dbReference type="InterPro" id="IPR042745">
    <property type="entry name" value="RNase-L_RNase"/>
</dbReference>
<evidence type="ECO:0000256" key="6">
    <source>
        <dbReference type="SAM" id="MobiDB-lite"/>
    </source>
</evidence>
<dbReference type="InterPro" id="IPR000719">
    <property type="entry name" value="Prot_kinase_dom"/>
</dbReference>
<dbReference type="GO" id="GO:0004672">
    <property type="term" value="F:protein kinase activity"/>
    <property type="evidence" value="ECO:0007669"/>
    <property type="project" value="InterPro"/>
</dbReference>
<dbReference type="Gene3D" id="1.10.510.10">
    <property type="entry name" value="Transferase(Phosphotransferase) domain 1"/>
    <property type="match status" value="1"/>
</dbReference>
<sequence>MEAVETQDRPTPSGNGGTAGDNNHLLIKAVKEDDMEQVKQLLEGGADVNFQEDEGGWSPLHNAVQMNNEEMVDLLLRYGANPCLRKRNGTTPFILAGIEGNVRLLKLFLSKGADINERDLHGFTAFMEAAVYGKVEALRFLYEKGAEVNLGRKTMEDQERLKKGGATALMDAAKNGRVDVLRILLEEMGADVKALEKKHSILVKMFLEQKHIEIDDTDREGKTALLWAVELNLEETAKLLCDKGASTDCGNLVRLARRNHNSSLVKFLHHHGAREDYHPPAEDWEPQSSHWGPALKHLHRIYRPMIGRLKIFRDEEYKIADSSEGGIYLGSMTSKSRGQKEVSCLQSIRGNSNLVTFYGHEIHKGCLYVCTSLCEQTLERHLAERRGEAVENEEDEFSRNILLSIFKAVECILSCGYTHQDLQPRNILIDSKNAVRVADFDKSIKWAEEPEQVMSDLEALGRLVLYVVRKGDILFETLKTQSNEEVITLSPNEEIQNLIQQLFNPGENVENLLSDLLGHPFFWSWESRYRTLRNVGNESDIKKKKKIKEPKEQNQELSILQLLQPGPLEPSRSFDEWTSEIDEDILEGMNSFYKNKPYLKYQDTVGDLLRFIRNLGEHIDEEKNKWMKSKIQDPPRYFQEKFPDLVIYVYMRLQNTEYAKHFPKIHNEHRPQCDAGNGPYPGALGYEGS</sequence>
<keyword evidence="10" id="KW-1185">Reference proteome</keyword>
<dbReference type="PROSITE" id="PS50011">
    <property type="entry name" value="PROTEIN_KINASE_DOM"/>
    <property type="match status" value="1"/>
</dbReference>
<dbReference type="SUPFAM" id="SSF48403">
    <property type="entry name" value="Ankyrin repeat"/>
    <property type="match status" value="1"/>
</dbReference>
<evidence type="ECO:0000259" key="8">
    <source>
        <dbReference type="PROSITE" id="PS51392"/>
    </source>
</evidence>
<dbReference type="PROSITE" id="PS50297">
    <property type="entry name" value="ANK_REP_REGION"/>
    <property type="match status" value="4"/>
</dbReference>
<dbReference type="Gene3D" id="1.20.1440.180">
    <property type="entry name" value="KEN domain"/>
    <property type="match status" value="1"/>
</dbReference>
<evidence type="ECO:0000259" key="7">
    <source>
        <dbReference type="PROSITE" id="PS50011"/>
    </source>
</evidence>
<dbReference type="CDD" id="cd10423">
    <property type="entry name" value="RNase_RNase-L"/>
    <property type="match status" value="1"/>
</dbReference>
<dbReference type="Proteomes" id="UP001177744">
    <property type="component" value="Unassembled WGS sequence"/>
</dbReference>
<dbReference type="GO" id="GO:0051607">
    <property type="term" value="P:defense response to virus"/>
    <property type="evidence" value="ECO:0007669"/>
    <property type="project" value="TreeGrafter"/>
</dbReference>
<protein>
    <submittedName>
        <fullName evidence="9">Uncharacterized protein</fullName>
    </submittedName>
</protein>
<gene>
    <name evidence="9" type="ORF">QTO34_011460</name>
</gene>
<dbReference type="FunFam" id="1.20.1440.180:FF:000003">
    <property type="entry name" value="Ribonuclease L"/>
    <property type="match status" value="1"/>
</dbReference>
<feature type="repeat" description="ANK" evidence="5">
    <location>
        <begin position="21"/>
        <end position="53"/>
    </location>
</feature>
<evidence type="ECO:0000256" key="4">
    <source>
        <dbReference type="ARBA" id="ARBA00023043"/>
    </source>
</evidence>
<dbReference type="InterPro" id="IPR010513">
    <property type="entry name" value="KEN_dom"/>
</dbReference>
<dbReference type="Gene3D" id="1.25.40.20">
    <property type="entry name" value="Ankyrin repeat-containing domain"/>
    <property type="match status" value="1"/>
</dbReference>
<dbReference type="InterPro" id="IPR011009">
    <property type="entry name" value="Kinase-like_dom_sf"/>
</dbReference>
<keyword evidence="4 5" id="KW-0040">ANK repeat</keyword>
<dbReference type="InterPro" id="IPR038357">
    <property type="entry name" value="KEN_sf"/>
</dbReference>
<feature type="domain" description="Protein kinase" evidence="7">
    <location>
        <begin position="295"/>
        <end position="522"/>
    </location>
</feature>
<evidence type="ECO:0000313" key="10">
    <source>
        <dbReference type="Proteomes" id="UP001177744"/>
    </source>
</evidence>
<dbReference type="SMART" id="SM00220">
    <property type="entry name" value="S_TKc"/>
    <property type="match status" value="1"/>
</dbReference>
<dbReference type="Pfam" id="PF06479">
    <property type="entry name" value="Ribonuc_2-5A"/>
    <property type="match status" value="1"/>
</dbReference>
<evidence type="ECO:0000256" key="3">
    <source>
        <dbReference type="ARBA" id="ARBA00022840"/>
    </source>
</evidence>
<feature type="domain" description="KEN" evidence="8">
    <location>
        <begin position="525"/>
        <end position="669"/>
    </location>
</feature>
<dbReference type="PROSITE" id="PS51392">
    <property type="entry name" value="KEN"/>
    <property type="match status" value="1"/>
</dbReference>
<keyword evidence="2" id="KW-0547">Nucleotide-binding</keyword>
<dbReference type="GO" id="GO:0045071">
    <property type="term" value="P:negative regulation of viral genome replication"/>
    <property type="evidence" value="ECO:0007669"/>
    <property type="project" value="TreeGrafter"/>
</dbReference>
<dbReference type="SMART" id="SM00248">
    <property type="entry name" value="ANK"/>
    <property type="match status" value="6"/>
</dbReference>
<dbReference type="SMART" id="SM00580">
    <property type="entry name" value="PUG"/>
    <property type="match status" value="1"/>
</dbReference>
<dbReference type="InterPro" id="IPR036770">
    <property type="entry name" value="Ankyrin_rpt-contain_sf"/>
</dbReference>